<keyword evidence="2" id="KW-0723">Serine/threonine-protein kinase</keyword>
<protein>
    <recommendedName>
        <fullName evidence="1">non-specific serine/threonine protein kinase</fullName>
        <ecNumber evidence="1">2.7.11.1</ecNumber>
    </recommendedName>
</protein>
<keyword evidence="11" id="KW-1133">Transmembrane helix</keyword>
<organism evidence="14 15">
    <name type="scientific">Clostridium gasigenes</name>
    <dbReference type="NCBI Taxonomy" id="94869"/>
    <lineage>
        <taxon>Bacteria</taxon>
        <taxon>Bacillati</taxon>
        <taxon>Bacillota</taxon>
        <taxon>Clostridia</taxon>
        <taxon>Eubacteriales</taxon>
        <taxon>Clostridiaceae</taxon>
        <taxon>Clostridium</taxon>
    </lineage>
</organism>
<dbReference type="InterPro" id="IPR005543">
    <property type="entry name" value="PASTA_dom"/>
</dbReference>
<dbReference type="NCBIfam" id="NF033483">
    <property type="entry name" value="PknB_PASTA_kin"/>
    <property type="match status" value="1"/>
</dbReference>
<comment type="catalytic activity">
    <reaction evidence="7">
        <text>L-threonyl-[protein] + ATP = O-phospho-L-threonyl-[protein] + ADP + H(+)</text>
        <dbReference type="Rhea" id="RHEA:46608"/>
        <dbReference type="Rhea" id="RHEA-COMP:11060"/>
        <dbReference type="Rhea" id="RHEA-COMP:11605"/>
        <dbReference type="ChEBI" id="CHEBI:15378"/>
        <dbReference type="ChEBI" id="CHEBI:30013"/>
        <dbReference type="ChEBI" id="CHEBI:30616"/>
        <dbReference type="ChEBI" id="CHEBI:61977"/>
        <dbReference type="ChEBI" id="CHEBI:456216"/>
        <dbReference type="EC" id="2.7.11.1"/>
    </reaction>
</comment>
<evidence type="ECO:0000256" key="10">
    <source>
        <dbReference type="SAM" id="MobiDB-lite"/>
    </source>
</evidence>
<evidence type="ECO:0000256" key="8">
    <source>
        <dbReference type="ARBA" id="ARBA00048679"/>
    </source>
</evidence>
<dbReference type="CDD" id="cd14014">
    <property type="entry name" value="STKc_PknB_like"/>
    <property type="match status" value="1"/>
</dbReference>
<keyword evidence="4 9" id="KW-0547">Nucleotide-binding</keyword>
<dbReference type="Proteomes" id="UP000585258">
    <property type="component" value="Unassembled WGS sequence"/>
</dbReference>
<dbReference type="RefSeq" id="WP_185164536.1">
    <property type="nucleotide sequence ID" value="NZ_JACKWY010000005.1"/>
</dbReference>
<evidence type="ECO:0000256" key="4">
    <source>
        <dbReference type="ARBA" id="ARBA00022741"/>
    </source>
</evidence>
<feature type="domain" description="PASTA" evidence="13">
    <location>
        <begin position="446"/>
        <end position="513"/>
    </location>
</feature>
<dbReference type="SMART" id="SM00740">
    <property type="entry name" value="PASTA"/>
    <property type="match status" value="4"/>
</dbReference>
<proteinExistence type="predicted"/>
<evidence type="ECO:0000256" key="9">
    <source>
        <dbReference type="PROSITE-ProRule" id="PRU10141"/>
    </source>
</evidence>
<dbReference type="PROSITE" id="PS51178">
    <property type="entry name" value="PASTA"/>
    <property type="match status" value="3"/>
</dbReference>
<name>A0A7X0VR91_9CLOT</name>
<dbReference type="SUPFAM" id="SSF56112">
    <property type="entry name" value="Protein kinase-like (PK-like)"/>
    <property type="match status" value="1"/>
</dbReference>
<dbReference type="EC" id="2.7.11.1" evidence="1"/>
<evidence type="ECO:0000259" key="12">
    <source>
        <dbReference type="PROSITE" id="PS50011"/>
    </source>
</evidence>
<keyword evidence="11" id="KW-0812">Transmembrane</keyword>
<reference evidence="14 15" key="1">
    <citation type="submission" date="2020-08" db="EMBL/GenBank/DDBJ databases">
        <title>Clostridia isolated from Swiss meat.</title>
        <authorList>
            <person name="Wambui J."/>
            <person name="Stevens M.J.A."/>
            <person name="Stephan R."/>
        </authorList>
    </citation>
    <scope>NUCLEOTIDE SEQUENCE [LARGE SCALE GENOMIC DNA]</scope>
    <source>
        <strain evidence="14 15">CM001</strain>
    </source>
</reference>
<dbReference type="EMBL" id="JACKWY010000005">
    <property type="protein sequence ID" value="MBB6715139.1"/>
    <property type="molecule type" value="Genomic_DNA"/>
</dbReference>
<comment type="catalytic activity">
    <reaction evidence="8">
        <text>L-seryl-[protein] + ATP = O-phospho-L-seryl-[protein] + ADP + H(+)</text>
        <dbReference type="Rhea" id="RHEA:17989"/>
        <dbReference type="Rhea" id="RHEA-COMP:9863"/>
        <dbReference type="Rhea" id="RHEA-COMP:11604"/>
        <dbReference type="ChEBI" id="CHEBI:15378"/>
        <dbReference type="ChEBI" id="CHEBI:29999"/>
        <dbReference type="ChEBI" id="CHEBI:30616"/>
        <dbReference type="ChEBI" id="CHEBI:83421"/>
        <dbReference type="ChEBI" id="CHEBI:456216"/>
        <dbReference type="EC" id="2.7.11.1"/>
    </reaction>
</comment>
<dbReference type="GO" id="GO:0004674">
    <property type="term" value="F:protein serine/threonine kinase activity"/>
    <property type="evidence" value="ECO:0007669"/>
    <property type="project" value="UniProtKB-KW"/>
</dbReference>
<dbReference type="CDD" id="cd06577">
    <property type="entry name" value="PASTA_pknB"/>
    <property type="match status" value="3"/>
</dbReference>
<dbReference type="PROSITE" id="PS00107">
    <property type="entry name" value="PROTEIN_KINASE_ATP"/>
    <property type="match status" value="1"/>
</dbReference>
<evidence type="ECO:0000256" key="2">
    <source>
        <dbReference type="ARBA" id="ARBA00022527"/>
    </source>
</evidence>
<sequence length="677" mass="73852">MKGIVLGNRYELLEKIGEGGMAEVYKARCNKLNRFVAVKILRKQFANNEEISQKFKKEATAIANLSDANIVNILDVGTQDDIDYIVMELVNGKTLKDVINFNGNLGYATAIKIGLQIAKALDCAHKNNIIHRDIKPQNILITENGDVKVTDFGIAKSTDSSTITNTTSIIGSAHYLSPEQAKGTYIDCRADIYSLGIVLYEMVTGKLPFEGDSPVTVALKHLQEEPVAPKNINSAIPDSLNKLILKAMEKEAVKRYQSAKDIIQDLQKIQQNPDIIISDKPIQDNQYTIVMSPVSLDTNKKNNMSKLEEDYYEDEDEDEDEAYEDEEDEEEDDDYEEKKVKKKKKGSNVAKKIIIAIVGVLILVGLVATGLKIATGVTKVKDVKVPEISGKTVEEAKVILEKVKLEVEEVGSKKSDKPEGAIVEIDPKVGTVVKEKTKVKVMVSAGIEKLKMIDLREVEFNEAIKRLKDMGITNVKKTEEFSESIPYGLVISQDPKLKTEVTEDTAVNLVVSRGAEKKLVDIPNVIGKSASDAKSKLEGLKLSVEIKEKDTDRENENGIVLEQSISDKKVEAGTAITISVGKYVKPIVLINLDELGIAGKKVSEARSILEGKGLKVVFANGGVDEANDIVSGYNPAKAEAGATITLSTEKPKKPEKPEKPEKPATGTGAATGAGTGN</sequence>
<evidence type="ECO:0000256" key="11">
    <source>
        <dbReference type="SAM" id="Phobius"/>
    </source>
</evidence>
<dbReference type="PANTHER" id="PTHR43289:SF34">
    <property type="entry name" value="SERINE_THREONINE-PROTEIN KINASE YBDM-RELATED"/>
    <property type="match status" value="1"/>
</dbReference>
<dbReference type="InterPro" id="IPR008271">
    <property type="entry name" value="Ser/Thr_kinase_AS"/>
</dbReference>
<comment type="caution">
    <text evidence="14">The sequence shown here is derived from an EMBL/GenBank/DDBJ whole genome shotgun (WGS) entry which is preliminary data.</text>
</comment>
<keyword evidence="3" id="KW-0808">Transferase</keyword>
<dbReference type="PANTHER" id="PTHR43289">
    <property type="entry name" value="MITOGEN-ACTIVATED PROTEIN KINASE KINASE KINASE 20-RELATED"/>
    <property type="match status" value="1"/>
</dbReference>
<dbReference type="Gene3D" id="1.10.510.10">
    <property type="entry name" value="Transferase(Phosphotransferase) domain 1"/>
    <property type="match status" value="1"/>
</dbReference>
<dbReference type="PROSITE" id="PS00108">
    <property type="entry name" value="PROTEIN_KINASE_ST"/>
    <property type="match status" value="1"/>
</dbReference>
<feature type="domain" description="Protein kinase" evidence="12">
    <location>
        <begin position="10"/>
        <end position="275"/>
    </location>
</feature>
<dbReference type="FunFam" id="1.10.510.10:FF:000021">
    <property type="entry name" value="Serine/threonine protein kinase"/>
    <property type="match status" value="1"/>
</dbReference>
<dbReference type="Pfam" id="PF03793">
    <property type="entry name" value="PASTA"/>
    <property type="match status" value="3"/>
</dbReference>
<dbReference type="InterPro" id="IPR011009">
    <property type="entry name" value="Kinase-like_dom_sf"/>
</dbReference>
<feature type="transmembrane region" description="Helical" evidence="11">
    <location>
        <begin position="349"/>
        <end position="371"/>
    </location>
</feature>
<evidence type="ECO:0000256" key="1">
    <source>
        <dbReference type="ARBA" id="ARBA00012513"/>
    </source>
</evidence>
<feature type="compositionally biased region" description="Acidic residues" evidence="10">
    <location>
        <begin position="310"/>
        <end position="335"/>
    </location>
</feature>
<feature type="domain" description="PASTA" evidence="13">
    <location>
        <begin position="379"/>
        <end position="445"/>
    </location>
</feature>
<feature type="compositionally biased region" description="Basic and acidic residues" evidence="10">
    <location>
        <begin position="649"/>
        <end position="662"/>
    </location>
</feature>
<feature type="region of interest" description="Disordered" evidence="10">
    <location>
        <begin position="641"/>
        <end position="677"/>
    </location>
</feature>
<evidence type="ECO:0000256" key="5">
    <source>
        <dbReference type="ARBA" id="ARBA00022777"/>
    </source>
</evidence>
<evidence type="ECO:0000256" key="6">
    <source>
        <dbReference type="ARBA" id="ARBA00022840"/>
    </source>
</evidence>
<keyword evidence="5 14" id="KW-0418">Kinase</keyword>
<keyword evidence="6 9" id="KW-0067">ATP-binding</keyword>
<keyword evidence="11" id="KW-0472">Membrane</keyword>
<feature type="binding site" evidence="9">
    <location>
        <position position="39"/>
    </location>
    <ligand>
        <name>ATP</name>
        <dbReference type="ChEBI" id="CHEBI:30616"/>
    </ligand>
</feature>
<feature type="region of interest" description="Disordered" evidence="10">
    <location>
        <begin position="300"/>
        <end position="341"/>
    </location>
</feature>
<evidence type="ECO:0000313" key="14">
    <source>
        <dbReference type="EMBL" id="MBB6715139.1"/>
    </source>
</evidence>
<evidence type="ECO:0000256" key="7">
    <source>
        <dbReference type="ARBA" id="ARBA00047899"/>
    </source>
</evidence>
<dbReference type="PROSITE" id="PS50011">
    <property type="entry name" value="PROTEIN_KINASE_DOM"/>
    <property type="match status" value="1"/>
</dbReference>
<dbReference type="Gene3D" id="3.30.10.20">
    <property type="match status" value="3"/>
</dbReference>
<dbReference type="Pfam" id="PF00069">
    <property type="entry name" value="Pkinase"/>
    <property type="match status" value="1"/>
</dbReference>
<gene>
    <name evidence="14" type="primary">pknB</name>
    <name evidence="14" type="ORF">H7E68_10410</name>
</gene>
<feature type="domain" description="PASTA" evidence="13">
    <location>
        <begin position="514"/>
        <end position="582"/>
    </location>
</feature>
<evidence type="ECO:0000313" key="15">
    <source>
        <dbReference type="Proteomes" id="UP000585258"/>
    </source>
</evidence>
<dbReference type="InterPro" id="IPR017441">
    <property type="entry name" value="Protein_kinase_ATP_BS"/>
</dbReference>
<evidence type="ECO:0000256" key="3">
    <source>
        <dbReference type="ARBA" id="ARBA00022679"/>
    </source>
</evidence>
<dbReference type="AlphaFoldDB" id="A0A7X0VR91"/>
<dbReference type="SMART" id="SM00220">
    <property type="entry name" value="S_TKc"/>
    <property type="match status" value="1"/>
</dbReference>
<accession>A0A7X0VR91</accession>
<dbReference type="InterPro" id="IPR000719">
    <property type="entry name" value="Prot_kinase_dom"/>
</dbReference>
<dbReference type="GO" id="GO:0005524">
    <property type="term" value="F:ATP binding"/>
    <property type="evidence" value="ECO:0007669"/>
    <property type="project" value="UniProtKB-UniRule"/>
</dbReference>
<dbReference type="SUPFAM" id="SSF54184">
    <property type="entry name" value="Penicillin-binding protein 2x (pbp-2x), c-terminal domain"/>
    <property type="match status" value="1"/>
</dbReference>
<dbReference type="Gene3D" id="3.30.200.20">
    <property type="entry name" value="Phosphorylase Kinase, domain 1"/>
    <property type="match status" value="1"/>
</dbReference>
<evidence type="ECO:0000259" key="13">
    <source>
        <dbReference type="PROSITE" id="PS51178"/>
    </source>
</evidence>